<accession>A0A6V7XIG2</accession>
<keyword evidence="1" id="KW-0812">Transmembrane</keyword>
<feature type="transmembrane region" description="Helical" evidence="1">
    <location>
        <begin position="34"/>
        <end position="58"/>
    </location>
</feature>
<dbReference type="Proteomes" id="UP000580250">
    <property type="component" value="Unassembled WGS sequence"/>
</dbReference>
<keyword evidence="1" id="KW-0472">Membrane</keyword>
<proteinExistence type="predicted"/>
<comment type="caution">
    <text evidence="2">The sequence shown here is derived from an EMBL/GenBank/DDBJ whole genome shotgun (WGS) entry which is preliminary data.</text>
</comment>
<name>A0A6V7XIG2_MELEN</name>
<evidence type="ECO:0000313" key="2">
    <source>
        <dbReference type="EMBL" id="CAD2199126.1"/>
    </source>
</evidence>
<evidence type="ECO:0000256" key="1">
    <source>
        <dbReference type="SAM" id="Phobius"/>
    </source>
</evidence>
<dbReference type="AlphaFoldDB" id="A0A6V7XIG2"/>
<gene>
    <name evidence="2" type="ORF">MENT_LOCUS52495</name>
</gene>
<keyword evidence="1" id="KW-1133">Transmembrane helix</keyword>
<reference evidence="2 3" key="1">
    <citation type="submission" date="2020-08" db="EMBL/GenBank/DDBJ databases">
        <authorList>
            <person name="Koutsovoulos G."/>
            <person name="Danchin GJ E."/>
        </authorList>
    </citation>
    <scope>NUCLEOTIDE SEQUENCE [LARGE SCALE GENOMIC DNA]</scope>
</reference>
<evidence type="ECO:0000313" key="3">
    <source>
        <dbReference type="Proteomes" id="UP000580250"/>
    </source>
</evidence>
<sequence>MFWDNYVILNWMERHYFEAMLSYYPMERLVKKPIYVWHLNTIISIMEFFFSSIIRIIYSWELKLAKMGLK</sequence>
<organism evidence="2 3">
    <name type="scientific">Meloidogyne enterolobii</name>
    <name type="common">Root-knot nematode worm</name>
    <name type="synonym">Meloidogyne mayaguensis</name>
    <dbReference type="NCBI Taxonomy" id="390850"/>
    <lineage>
        <taxon>Eukaryota</taxon>
        <taxon>Metazoa</taxon>
        <taxon>Ecdysozoa</taxon>
        <taxon>Nematoda</taxon>
        <taxon>Chromadorea</taxon>
        <taxon>Rhabditida</taxon>
        <taxon>Tylenchina</taxon>
        <taxon>Tylenchomorpha</taxon>
        <taxon>Tylenchoidea</taxon>
        <taxon>Meloidogynidae</taxon>
        <taxon>Meloidogyninae</taxon>
        <taxon>Meloidogyne</taxon>
    </lineage>
</organism>
<protein>
    <submittedName>
        <fullName evidence="2">Uncharacterized protein</fullName>
    </submittedName>
</protein>
<dbReference type="EMBL" id="CAJEWN010001650">
    <property type="protein sequence ID" value="CAD2199126.1"/>
    <property type="molecule type" value="Genomic_DNA"/>
</dbReference>